<sequence length="126" mass="14365">MQKLIKNLLKDKKIKVAIAIFITISIAILSLIRIGKQPVAIANIDKIEHTIAYFALTFSWLLALPKNNKQVYFITFCCLIYGIIIEALQASITTYRTGDYYDIIANSVGILIAFTFFSFFFKKKQC</sequence>
<evidence type="ECO:0000313" key="3">
    <source>
        <dbReference type="EMBL" id="CAL2108128.1"/>
    </source>
</evidence>
<dbReference type="PANTHER" id="PTHR28008:SF1">
    <property type="entry name" value="DOMAIN PROTEIN, PUTATIVE (AFU_ORTHOLOGUE AFUA_3G10980)-RELATED"/>
    <property type="match status" value="1"/>
</dbReference>
<feature type="transmembrane region" description="Helical" evidence="1">
    <location>
        <begin position="47"/>
        <end position="64"/>
    </location>
</feature>
<dbReference type="Pfam" id="PF04892">
    <property type="entry name" value="VanZ"/>
    <property type="match status" value="1"/>
</dbReference>
<dbReference type="Proteomes" id="UP001497602">
    <property type="component" value="Unassembled WGS sequence"/>
</dbReference>
<proteinExistence type="predicted"/>
<evidence type="ECO:0000256" key="1">
    <source>
        <dbReference type="SAM" id="Phobius"/>
    </source>
</evidence>
<dbReference type="EMBL" id="CAXJRC010000043">
    <property type="protein sequence ID" value="CAL2108128.1"/>
    <property type="molecule type" value="Genomic_DNA"/>
</dbReference>
<keyword evidence="1" id="KW-0472">Membrane</keyword>
<reference evidence="3 4" key="1">
    <citation type="submission" date="2024-05" db="EMBL/GenBank/DDBJ databases">
        <authorList>
            <person name="Duchaud E."/>
        </authorList>
    </citation>
    <scope>NUCLEOTIDE SEQUENCE [LARGE SCALE GENOMIC DNA]</scope>
    <source>
        <strain evidence="3">Ena-SAMPLE-TAB-13-05-2024-13:56:06:370-140305</strain>
    </source>
</reference>
<feature type="domain" description="VanZ-like" evidence="2">
    <location>
        <begin position="44"/>
        <end position="120"/>
    </location>
</feature>
<keyword evidence="1" id="KW-1133">Transmembrane helix</keyword>
<evidence type="ECO:0000259" key="2">
    <source>
        <dbReference type="Pfam" id="PF04892"/>
    </source>
</evidence>
<evidence type="ECO:0000313" key="4">
    <source>
        <dbReference type="Proteomes" id="UP001497602"/>
    </source>
</evidence>
<gene>
    <name evidence="3" type="ORF">T190115A13A_60123</name>
</gene>
<dbReference type="InterPro" id="IPR006976">
    <property type="entry name" value="VanZ-like"/>
</dbReference>
<name>A0ABM9PQQ6_9FLAO</name>
<feature type="transmembrane region" description="Helical" evidence="1">
    <location>
        <begin position="103"/>
        <end position="121"/>
    </location>
</feature>
<keyword evidence="4" id="KW-1185">Reference proteome</keyword>
<dbReference type="RefSeq" id="WP_348703433.1">
    <property type="nucleotide sequence ID" value="NZ_CAXIYA010000011.1"/>
</dbReference>
<dbReference type="NCBIfam" id="NF037970">
    <property type="entry name" value="vanZ_1"/>
    <property type="match status" value="1"/>
</dbReference>
<keyword evidence="1" id="KW-0812">Transmembrane</keyword>
<dbReference type="PANTHER" id="PTHR28008">
    <property type="entry name" value="DOMAIN PROTEIN, PUTATIVE (AFU_ORTHOLOGUE AFUA_3G10980)-RELATED"/>
    <property type="match status" value="1"/>
</dbReference>
<accession>A0ABM9PQQ6</accession>
<protein>
    <submittedName>
        <fullName evidence="3">VanZ like family protein</fullName>
    </submittedName>
</protein>
<comment type="caution">
    <text evidence="3">The sequence shown here is derived from an EMBL/GenBank/DDBJ whole genome shotgun (WGS) entry which is preliminary data.</text>
</comment>
<feature type="transmembrane region" description="Helical" evidence="1">
    <location>
        <begin position="16"/>
        <end position="35"/>
    </location>
</feature>
<organism evidence="3 4">
    <name type="scientific">Tenacibaculum vairaonense</name>
    <dbReference type="NCBI Taxonomy" id="3137860"/>
    <lineage>
        <taxon>Bacteria</taxon>
        <taxon>Pseudomonadati</taxon>
        <taxon>Bacteroidota</taxon>
        <taxon>Flavobacteriia</taxon>
        <taxon>Flavobacteriales</taxon>
        <taxon>Flavobacteriaceae</taxon>
        <taxon>Tenacibaculum</taxon>
    </lineage>
</organism>
<feature type="transmembrane region" description="Helical" evidence="1">
    <location>
        <begin position="71"/>
        <end position="91"/>
    </location>
</feature>